<dbReference type="Gene3D" id="3.40.50.1820">
    <property type="entry name" value="alpha/beta hydrolase"/>
    <property type="match status" value="1"/>
</dbReference>
<dbReference type="SUPFAM" id="SSF53474">
    <property type="entry name" value="alpha/beta-Hydrolases"/>
    <property type="match status" value="1"/>
</dbReference>
<organism evidence="2">
    <name type="scientific">Pyricularia oryzae (strain Y34)</name>
    <name type="common">Rice blast fungus</name>
    <name type="synonym">Magnaporthe oryzae</name>
    <dbReference type="NCBI Taxonomy" id="1143189"/>
    <lineage>
        <taxon>Eukaryota</taxon>
        <taxon>Fungi</taxon>
        <taxon>Dikarya</taxon>
        <taxon>Ascomycota</taxon>
        <taxon>Pezizomycotina</taxon>
        <taxon>Sordariomycetes</taxon>
        <taxon>Sordariomycetidae</taxon>
        <taxon>Magnaporthales</taxon>
        <taxon>Pyriculariaceae</taxon>
        <taxon>Pyricularia</taxon>
    </lineage>
</organism>
<proteinExistence type="predicted"/>
<dbReference type="Proteomes" id="UP000011086">
    <property type="component" value="Unassembled WGS sequence"/>
</dbReference>
<dbReference type="AlphaFoldDB" id="A0AA97NSH3"/>
<gene>
    <name evidence="2" type="ORF">OOU_Y34scaffold00706g30</name>
</gene>
<accession>A0AA97NSH3</accession>
<feature type="signal peptide" evidence="1">
    <location>
        <begin position="1"/>
        <end position="16"/>
    </location>
</feature>
<feature type="chain" id="PRO_5041685070" evidence="1">
    <location>
        <begin position="17"/>
        <end position="293"/>
    </location>
</feature>
<protein>
    <submittedName>
        <fullName evidence="2">Uncharacterized protein</fullName>
    </submittedName>
</protein>
<dbReference type="InterPro" id="IPR029058">
    <property type="entry name" value="AB_hydrolase_fold"/>
</dbReference>
<evidence type="ECO:0000256" key="1">
    <source>
        <dbReference type="SAM" id="SignalP"/>
    </source>
</evidence>
<keyword evidence="1" id="KW-0732">Signal</keyword>
<dbReference type="EMBL" id="JH793565">
    <property type="protein sequence ID" value="ELQ35526.1"/>
    <property type="molecule type" value="Genomic_DNA"/>
</dbReference>
<sequence>MRFAVLTSLLATAITALPLEPRQNVSTGTGSGIYPARNPDNRQNRNFILTYIPLVANSRGHSKHYTTDHTLAKHTIYMPVNPPPDVKLPVVVWGNGACLANGLRFQDFLTEIASHGYIAIASGAPNGTGNTTSRWMTDSIDWVGKHAGKGRYATVDAKRIVAAGQSCGGLETYDQKNDPRIRGLGIFNSGLRNNTMAWQTSQSPCFTFWAGERDYKNLPAGTPSWKGNQPVGHAGTYRQLYGGTFGVAAVKWLDWLLKGDATAADFFKGDGAVAAGWVVESKNLDKVPVAAAP</sequence>
<dbReference type="PANTHER" id="PTHR33428:SF14">
    <property type="entry name" value="CARBOXYLESTERASE TYPE B DOMAIN-CONTAINING PROTEIN"/>
    <property type="match status" value="1"/>
</dbReference>
<name>A0AA97NSH3_PYRO3</name>
<dbReference type="PANTHER" id="PTHR33428">
    <property type="entry name" value="CHLOROPHYLLASE-2, CHLOROPLASTIC"/>
    <property type="match status" value="1"/>
</dbReference>
<reference evidence="2" key="1">
    <citation type="journal article" date="2012" name="PLoS Genet.">
        <title>Comparative analysis of the genomes of two field isolates of the rice blast fungus Magnaporthe oryzae.</title>
        <authorList>
            <person name="Xue M."/>
            <person name="Yang J."/>
            <person name="Li Z."/>
            <person name="Hu S."/>
            <person name="Yao N."/>
            <person name="Dean R.A."/>
            <person name="Zhao W."/>
            <person name="Shen M."/>
            <person name="Zhang H."/>
            <person name="Li C."/>
            <person name="Liu L."/>
            <person name="Cao L."/>
            <person name="Xu X."/>
            <person name="Xing Y."/>
            <person name="Hsiang T."/>
            <person name="Zhang Z."/>
            <person name="Xu J.R."/>
            <person name="Peng Y.L."/>
        </authorList>
    </citation>
    <scope>NUCLEOTIDE SEQUENCE</scope>
    <source>
        <strain evidence="2">Y34</strain>
    </source>
</reference>
<evidence type="ECO:0000313" key="2">
    <source>
        <dbReference type="EMBL" id="ELQ35526.1"/>
    </source>
</evidence>